<dbReference type="AlphaFoldDB" id="A0A2R7UQ08"/>
<organism evidence="1 2">
    <name type="scientific">Pseudomonas plecoglossicida</name>
    <dbReference type="NCBI Taxonomy" id="70775"/>
    <lineage>
        <taxon>Bacteria</taxon>
        <taxon>Pseudomonadati</taxon>
        <taxon>Pseudomonadota</taxon>
        <taxon>Gammaproteobacteria</taxon>
        <taxon>Pseudomonadales</taxon>
        <taxon>Pseudomonadaceae</taxon>
        <taxon>Pseudomonas</taxon>
    </lineage>
</organism>
<dbReference type="Proteomes" id="UP000244874">
    <property type="component" value="Unassembled WGS sequence"/>
</dbReference>
<name>A0A2R7UQ08_PSEDL</name>
<comment type="caution">
    <text evidence="1">The sequence shown here is derived from an EMBL/GenBank/DDBJ whole genome shotgun (WGS) entry which is preliminary data.</text>
</comment>
<sequence>MRRLHRRQASSHRSRAGFKSCGNPVGAGLPAIRPEQVNSLPRCCAIEKYCAKIEKHSDNYSDKISPFSFF</sequence>
<dbReference type="EMBL" id="QANO01000081">
    <property type="protein sequence ID" value="PTU53365.1"/>
    <property type="molecule type" value="Genomic_DNA"/>
</dbReference>
<proteinExistence type="predicted"/>
<gene>
    <name evidence="1" type="ORF">DBB42_05095</name>
</gene>
<evidence type="ECO:0000313" key="1">
    <source>
        <dbReference type="EMBL" id="PTU53365.1"/>
    </source>
</evidence>
<reference evidence="1 2" key="1">
    <citation type="submission" date="2018-04" db="EMBL/GenBank/DDBJ databases">
        <authorList>
            <person name="Go L.Y."/>
            <person name="Mitchell J.A."/>
        </authorList>
    </citation>
    <scope>NUCLEOTIDE SEQUENCE [LARGE SCALE GENOMIC DNA]</scope>
    <source>
        <strain evidence="1 2">KCJK7865</strain>
    </source>
</reference>
<accession>A0A2R7UQ08</accession>
<protein>
    <submittedName>
        <fullName evidence="1">Uncharacterized protein</fullName>
    </submittedName>
</protein>
<evidence type="ECO:0000313" key="2">
    <source>
        <dbReference type="Proteomes" id="UP000244874"/>
    </source>
</evidence>